<feature type="signal peptide" evidence="1">
    <location>
        <begin position="1"/>
        <end position="25"/>
    </location>
</feature>
<dbReference type="InterPro" id="IPR013783">
    <property type="entry name" value="Ig-like_fold"/>
</dbReference>
<reference evidence="3 4" key="1">
    <citation type="submission" date="2019-03" db="EMBL/GenBank/DDBJ databases">
        <title>Genomic Encyclopedia of Archaeal and Bacterial Type Strains, Phase II (KMG-II): from individual species to whole genera.</title>
        <authorList>
            <person name="Goeker M."/>
        </authorList>
    </citation>
    <scope>NUCLEOTIDE SEQUENCE [LARGE SCALE GENOMIC DNA]</scope>
    <source>
        <strain evidence="3 4">ATCC 25309</strain>
    </source>
</reference>
<feature type="domain" description="Cadherin-like beta-sandwich-like" evidence="2">
    <location>
        <begin position="746"/>
        <end position="837"/>
    </location>
</feature>
<sequence length="1014" mass="103697">MNSHRPLTLAVILLAVQLLGPSLFAATWSSAAWTGDATSNIISGNTVWAYHFGTAETAAVNGVSVPGIATSGAIPSTTQFSLSASPVFSTDTNNLTAAGGSGSAVMAGGYVLPSGTSNIITLRGLTEGQDYVASFYGMGIDAEGVRDVTFSVLGVSQTVNENAFGENNGIRVDYAFTATTATRFISLLDEETGKDWALVALALRTKIQPTIGAISDQSIYENATTDQIPLTLNGENPNAFSYTITSDNPTLVPADAYSLGGDGSGGGQFLLVTPAANQNGTAVITVQVNDGSATASTSFTLTVNPVNSPPDFSLIGGPPITSAGDVWTAPGQSYNYFTGFTSSPNADKLLALGPDDVNGGSLLYTSTDFGASWSTKEISGSPRPSLSRLASSADGVKLAATSSGESIYISADAGTTWTKRASPLYWSGIASSADGTKLAAAVAITQDSLGNSKPAQIYTSSNSGLTWTARGPKRFWQCIASSADGTILVAGDTDSETTNDQPYDGHLYVSTNSGLTWTARGPDIGWKSVAVSADGTKLVAGAESGSIFTSTDSGLTWTERDPQGSWTSVTISSDGKTMAGSSLGGSIVFSNDSGETWNEPSAPPDVDSIYQGYVISSADGKRMAISGSKIYTSIAPPGPFSINANSNSGPYTAGGITSNFSPGPVDESAQALTSFIVSNDNEDLFSVQPSIANDGTLSFTPSTSFGSAIVSVIAQDDGGTANGGVDTSEPKTFTINVLPNTNANLSSLALSSGELSPAFTPETKAYSATVDSSVTALTVTPAVAQVSATVQVKINSGSFGSADTPLPLSLGLNKVTVLVTAQDGVVSNTYTLLIHRQLSLPTSTDITASSVTLSADVSSDTDLVITERGFVYARTSTNAAPLVGGPGVFRVSAVGTTGAFTLPVTSLLSSTSYSYRSYSTNGGYSPVMTFTTLAALPRIQVSESSGTAIENNTTFAFGDAAIGATKTRTLIIRNTGIAPLTGLTASLVGANAAEFTVGNIQISPRILLCSQAQV</sequence>
<dbReference type="RefSeq" id="WP_133793176.1">
    <property type="nucleotide sequence ID" value="NZ_SOCA01000001.1"/>
</dbReference>
<feature type="chain" id="PRO_5020920351" evidence="1">
    <location>
        <begin position="26"/>
        <end position="1014"/>
    </location>
</feature>
<keyword evidence="1" id="KW-0732">Signal</keyword>
<evidence type="ECO:0000256" key="1">
    <source>
        <dbReference type="SAM" id="SignalP"/>
    </source>
</evidence>
<dbReference type="EMBL" id="SOCA01000001">
    <property type="protein sequence ID" value="TDU81204.1"/>
    <property type="molecule type" value="Genomic_DNA"/>
</dbReference>
<dbReference type="Proteomes" id="UP000295662">
    <property type="component" value="Unassembled WGS sequence"/>
</dbReference>
<dbReference type="InterPro" id="IPR025883">
    <property type="entry name" value="Cadherin-like_domain"/>
</dbReference>
<evidence type="ECO:0000259" key="2">
    <source>
        <dbReference type="Pfam" id="PF12733"/>
    </source>
</evidence>
<evidence type="ECO:0000313" key="3">
    <source>
        <dbReference type="EMBL" id="TDU81204.1"/>
    </source>
</evidence>
<accession>A0A4R7SQI0</accession>
<dbReference type="CDD" id="cd15482">
    <property type="entry name" value="Sialidase_non-viral"/>
    <property type="match status" value="2"/>
</dbReference>
<keyword evidence="4" id="KW-1185">Reference proteome</keyword>
<organism evidence="3 4">
    <name type="scientific">Prosthecobacter fusiformis</name>
    <dbReference type="NCBI Taxonomy" id="48464"/>
    <lineage>
        <taxon>Bacteria</taxon>
        <taxon>Pseudomonadati</taxon>
        <taxon>Verrucomicrobiota</taxon>
        <taxon>Verrucomicrobiia</taxon>
        <taxon>Verrucomicrobiales</taxon>
        <taxon>Verrucomicrobiaceae</taxon>
        <taxon>Prosthecobacter</taxon>
    </lineage>
</organism>
<dbReference type="OrthoDB" id="196611at2"/>
<evidence type="ECO:0000313" key="4">
    <source>
        <dbReference type="Proteomes" id="UP000295662"/>
    </source>
</evidence>
<name>A0A4R7SQI0_9BACT</name>
<dbReference type="Gene3D" id="2.60.40.10">
    <property type="entry name" value="Immunoglobulins"/>
    <property type="match status" value="1"/>
</dbReference>
<dbReference type="Gene3D" id="2.130.10.10">
    <property type="entry name" value="YVTN repeat-like/Quinoprotein amine dehydrogenase"/>
    <property type="match status" value="2"/>
</dbReference>
<dbReference type="SUPFAM" id="SSF50939">
    <property type="entry name" value="Sialidases"/>
    <property type="match status" value="1"/>
</dbReference>
<dbReference type="Pfam" id="PF12733">
    <property type="entry name" value="Cadherin-like"/>
    <property type="match status" value="1"/>
</dbReference>
<dbReference type="InterPro" id="IPR036278">
    <property type="entry name" value="Sialidase_sf"/>
</dbReference>
<proteinExistence type="predicted"/>
<protein>
    <submittedName>
        <fullName evidence="3">Cadherin-like protein</fullName>
    </submittedName>
</protein>
<comment type="caution">
    <text evidence="3">The sequence shown here is derived from an EMBL/GenBank/DDBJ whole genome shotgun (WGS) entry which is preliminary data.</text>
</comment>
<dbReference type="AlphaFoldDB" id="A0A4R7SQI0"/>
<gene>
    <name evidence="3" type="ORF">EI77_00507</name>
</gene>
<dbReference type="InterPro" id="IPR015943">
    <property type="entry name" value="WD40/YVTN_repeat-like_dom_sf"/>
</dbReference>